<accession>A0A7Y0HNW2</accession>
<evidence type="ECO:0000313" key="2">
    <source>
        <dbReference type="EMBL" id="NMM62431.1"/>
    </source>
</evidence>
<reference evidence="2 3" key="2">
    <citation type="submission" date="2020-06" db="EMBL/GenBank/DDBJ databases">
        <title>Complete Genome Sequence of Clostridium muelleri sp. nov. P21T, an Acid-Alcohol Producing Acetogen Isolated from Old Hay.</title>
        <authorList>
            <person name="Duncan K.E."/>
            <person name="Tanner R.S."/>
        </authorList>
    </citation>
    <scope>NUCLEOTIDE SEQUENCE [LARGE SCALE GENOMIC DNA]</scope>
    <source>
        <strain evidence="2 3">P21</strain>
    </source>
</reference>
<dbReference type="Proteomes" id="UP000537131">
    <property type="component" value="Unassembled WGS sequence"/>
</dbReference>
<comment type="caution">
    <text evidence="2">The sequence shown here is derived from an EMBL/GenBank/DDBJ whole genome shotgun (WGS) entry which is preliminary data.</text>
</comment>
<dbReference type="AlphaFoldDB" id="A0A7Y0HNW2"/>
<dbReference type="EMBL" id="JABBNI010000013">
    <property type="protein sequence ID" value="NMM62431.1"/>
    <property type="molecule type" value="Genomic_DNA"/>
</dbReference>
<proteinExistence type="predicted"/>
<evidence type="ECO:0008006" key="4">
    <source>
        <dbReference type="Google" id="ProtNLM"/>
    </source>
</evidence>
<protein>
    <recommendedName>
        <fullName evidence="4">SUKH-4 immunity protein</fullName>
    </recommendedName>
</protein>
<reference evidence="2 3" key="1">
    <citation type="submission" date="2020-04" db="EMBL/GenBank/DDBJ databases">
        <authorList>
            <person name="Doyle D.A."/>
        </authorList>
    </citation>
    <scope>NUCLEOTIDE SEQUENCE [LARGE SCALE GENOMIC DNA]</scope>
    <source>
        <strain evidence="2 3">P21</strain>
    </source>
</reference>
<name>A0A7Y0HNW2_9CLOT</name>
<organism evidence="2 3">
    <name type="scientific">Clostridium muellerianum</name>
    <dbReference type="NCBI Taxonomy" id="2716538"/>
    <lineage>
        <taxon>Bacteria</taxon>
        <taxon>Bacillati</taxon>
        <taxon>Bacillota</taxon>
        <taxon>Clostridia</taxon>
        <taxon>Eubacteriales</taxon>
        <taxon>Clostridiaceae</taxon>
        <taxon>Clostridium</taxon>
    </lineage>
</organism>
<keyword evidence="1" id="KW-0175">Coiled coil</keyword>
<keyword evidence="3" id="KW-1185">Reference proteome</keyword>
<sequence>MAIRYKLKIMESEERKKIMRDIIMDLKLPQETKDFLLKTKIEKDEFEDINIKFFNKEHGFLCDVVEWTKINDSTVTNLDDKFVSEFLKDLEKFRSYYVVADNLDSGNLIAIQEVTGEIYELEHEVIEEVVACFVNSSFHKMYESMKYFKEMKNKVLKLREEEDVEEIEVLFEKARKELSLIDSKVVIDDEEDNMQFWNGVLYNFEEWCLD</sequence>
<gene>
    <name evidence="2" type="ORF">HBE96_06955</name>
</gene>
<evidence type="ECO:0000256" key="1">
    <source>
        <dbReference type="SAM" id="Coils"/>
    </source>
</evidence>
<evidence type="ECO:0000313" key="3">
    <source>
        <dbReference type="Proteomes" id="UP000537131"/>
    </source>
</evidence>
<feature type="coiled-coil region" evidence="1">
    <location>
        <begin position="148"/>
        <end position="177"/>
    </location>
</feature>